<dbReference type="EMBL" id="JADCKB010000027">
    <property type="protein sequence ID" value="MBE5040934.1"/>
    <property type="molecule type" value="Genomic_DNA"/>
</dbReference>
<protein>
    <submittedName>
        <fullName evidence="3">ABC transporter substrate-binding protein</fullName>
    </submittedName>
</protein>
<evidence type="ECO:0000313" key="3">
    <source>
        <dbReference type="EMBL" id="MBE5040934.1"/>
    </source>
</evidence>
<dbReference type="RefSeq" id="WP_226393475.1">
    <property type="nucleotide sequence ID" value="NZ_JADCKB010000027.1"/>
</dbReference>
<feature type="signal peptide" evidence="1">
    <location>
        <begin position="1"/>
        <end position="22"/>
    </location>
</feature>
<sequence length="478" mass="52931">MKGLKKVLAVLVSGVLAAGVCACGPTEEKAQGETPVITWYVPGGQQSDLSSVLEAINKITVEKIGASVDLQIVDTGAYQDRMTMMIGANDDFDLCFTSDWINIFSRNASRGAYLSLNEMLEKQSGLKDTVPEYLWTAATINGEIYAVPNVQMEFTQTSLCILKSLADKYHLDTDAITKVDDIEPFLEQVKQGETGIYPIKIGLSLFTNPIMEKISETQIAIRKDTGECVIYCEQPEYLASAKTIHEWYKKGYVRGDIASVTDDSQEKNAGKYAVWEEQYKPGAEAEIKARLGGKEVVLIPVEEPYLKANAGQPAMTAVGRNAAHPEKALELLELVNTDKELYNLFAYGVEGKHYTKNEDGKVVINQEGGYTLNSAWMFGNQFNADIQEGQDENVWIETEKMNNSAQRSPIFGFQFNTDSVKTEISQIASVVKEYSTMDLGAEDPVPIYDEFKTKMNAAGINTVKAELEKQLDEWKSGK</sequence>
<reference evidence="3" key="1">
    <citation type="submission" date="2020-10" db="EMBL/GenBank/DDBJ databases">
        <title>ChiBAC.</title>
        <authorList>
            <person name="Zenner C."/>
            <person name="Hitch T.C.A."/>
            <person name="Clavel T."/>
        </authorList>
    </citation>
    <scope>NUCLEOTIDE SEQUENCE</scope>
    <source>
        <strain evidence="3">DSM 107454</strain>
    </source>
</reference>
<dbReference type="InterPro" id="IPR022627">
    <property type="entry name" value="DUF3502"/>
</dbReference>
<dbReference type="PANTHER" id="PTHR43649">
    <property type="entry name" value="ARABINOSE-BINDING PROTEIN-RELATED"/>
    <property type="match status" value="1"/>
</dbReference>
<dbReference type="Gene3D" id="3.40.190.10">
    <property type="entry name" value="Periplasmic binding protein-like II"/>
    <property type="match status" value="2"/>
</dbReference>
<proteinExistence type="predicted"/>
<comment type="caution">
    <text evidence="3">The sequence shown here is derived from an EMBL/GenBank/DDBJ whole genome shotgun (WGS) entry which is preliminary data.</text>
</comment>
<dbReference type="PANTHER" id="PTHR43649:SF17">
    <property type="entry name" value="ABC TRANSPORTER SOLUTE BINDING PROTEIN-SUGAR TRANSPORT"/>
    <property type="match status" value="1"/>
</dbReference>
<accession>A0A9D5M584</accession>
<organism evidence="3 4">
    <name type="scientific">Ructibacterium gallinarum</name>
    <dbReference type="NCBI Taxonomy" id="2779355"/>
    <lineage>
        <taxon>Bacteria</taxon>
        <taxon>Bacillati</taxon>
        <taxon>Bacillota</taxon>
        <taxon>Clostridia</taxon>
        <taxon>Eubacteriales</taxon>
        <taxon>Oscillospiraceae</taxon>
        <taxon>Ructibacterium</taxon>
    </lineage>
</organism>
<keyword evidence="1" id="KW-0732">Signal</keyword>
<dbReference type="PROSITE" id="PS51257">
    <property type="entry name" value="PROKAR_LIPOPROTEIN"/>
    <property type="match status" value="1"/>
</dbReference>
<dbReference type="Proteomes" id="UP000806542">
    <property type="component" value="Unassembled WGS sequence"/>
</dbReference>
<evidence type="ECO:0000256" key="1">
    <source>
        <dbReference type="SAM" id="SignalP"/>
    </source>
</evidence>
<dbReference type="AlphaFoldDB" id="A0A9D5M584"/>
<dbReference type="SUPFAM" id="SSF53850">
    <property type="entry name" value="Periplasmic binding protein-like II"/>
    <property type="match status" value="1"/>
</dbReference>
<dbReference type="Pfam" id="PF12010">
    <property type="entry name" value="DUF3502"/>
    <property type="match status" value="1"/>
</dbReference>
<dbReference type="InterPro" id="IPR050490">
    <property type="entry name" value="Bact_solute-bd_prot1"/>
</dbReference>
<gene>
    <name evidence="3" type="ORF">INF28_10730</name>
</gene>
<evidence type="ECO:0000313" key="4">
    <source>
        <dbReference type="Proteomes" id="UP000806542"/>
    </source>
</evidence>
<name>A0A9D5M584_9FIRM</name>
<keyword evidence="4" id="KW-1185">Reference proteome</keyword>
<feature type="domain" description="DUF3502" evidence="2">
    <location>
        <begin position="409"/>
        <end position="475"/>
    </location>
</feature>
<evidence type="ECO:0000259" key="2">
    <source>
        <dbReference type="Pfam" id="PF12010"/>
    </source>
</evidence>
<feature type="chain" id="PRO_5039094533" evidence="1">
    <location>
        <begin position="23"/>
        <end position="478"/>
    </location>
</feature>